<name>A0A0S2K7X5_9GAMM</name>
<reference evidence="1 2" key="1">
    <citation type="submission" date="2015-11" db="EMBL/GenBank/DDBJ databases">
        <authorList>
            <person name="Zhang Y."/>
            <person name="Guo Z."/>
        </authorList>
    </citation>
    <scope>NUCLEOTIDE SEQUENCE [LARGE SCALE GENOMIC DNA]</scope>
    <source>
        <strain evidence="1 2">KCTC 12086</strain>
    </source>
</reference>
<dbReference type="AlphaFoldDB" id="A0A0S2K7X5"/>
<dbReference type="RefSeq" id="WP_257720523.1">
    <property type="nucleotide sequence ID" value="NZ_CP013188.1"/>
</dbReference>
<evidence type="ECO:0000313" key="1">
    <source>
        <dbReference type="EMBL" id="ALO44427.1"/>
    </source>
</evidence>
<proteinExistence type="predicted"/>
<dbReference type="STRING" id="161398.PP2015_3959"/>
<dbReference type="PATRIC" id="fig|161398.10.peg.4053"/>
<organism evidence="1 2">
    <name type="scientific">Pseudoalteromonas phenolica</name>
    <dbReference type="NCBI Taxonomy" id="161398"/>
    <lineage>
        <taxon>Bacteria</taxon>
        <taxon>Pseudomonadati</taxon>
        <taxon>Pseudomonadota</taxon>
        <taxon>Gammaproteobacteria</taxon>
        <taxon>Alteromonadales</taxon>
        <taxon>Pseudoalteromonadaceae</taxon>
        <taxon>Pseudoalteromonas</taxon>
    </lineage>
</organism>
<gene>
    <name evidence="1" type="ORF">PP2015_3959</name>
</gene>
<dbReference type="Proteomes" id="UP000061457">
    <property type="component" value="Chromosome II"/>
</dbReference>
<dbReference type="EMBL" id="CP013188">
    <property type="protein sequence ID" value="ALO44427.1"/>
    <property type="molecule type" value="Genomic_DNA"/>
</dbReference>
<accession>A0A0S2K7X5</accession>
<evidence type="ECO:0000313" key="2">
    <source>
        <dbReference type="Proteomes" id="UP000061457"/>
    </source>
</evidence>
<keyword evidence="2" id="KW-1185">Reference proteome</keyword>
<protein>
    <submittedName>
        <fullName evidence="1">Uncharacterized protein</fullName>
    </submittedName>
</protein>
<sequence length="42" mass="4902">MVEKSNKNSDEIVPYPETLAQAVEFVIQYHQYAVQSPYLKED</sequence>
<dbReference type="KEGG" id="pphe:PP2015_3959"/>